<reference evidence="2 3" key="1">
    <citation type="submission" date="2019-10" db="EMBL/GenBank/DDBJ databases">
        <title>Rubrobacter sp nov SCSIO 52915 isolated from a deep-sea sediment in the South China Sea.</title>
        <authorList>
            <person name="Chen R.W."/>
        </authorList>
    </citation>
    <scope>NUCLEOTIDE SEQUENCE [LARGE SCALE GENOMIC DNA]</scope>
    <source>
        <strain evidence="2 3">SCSIO 52915</strain>
    </source>
</reference>
<evidence type="ECO:0000256" key="1">
    <source>
        <dbReference type="SAM" id="MobiDB-lite"/>
    </source>
</evidence>
<dbReference type="EMBL" id="CP045121">
    <property type="protein sequence ID" value="QIN77811.1"/>
    <property type="molecule type" value="Genomic_DNA"/>
</dbReference>
<dbReference type="PANTHER" id="PTHR35399:SF4">
    <property type="entry name" value="MEMBRANE PROTEIN"/>
    <property type="match status" value="1"/>
</dbReference>
<sequence length="497" mass="54844">MLGHNGDERRGGHARRGAAAVARGARGARPGDAQRHGLRAARAQGRPQAAGGVQLPDSLHAGRAPARRDHHARHLRRDGRLPRRRGRGQPPGRHHDPHPQPREPPLARRDPVVVPPAFRYDEDPSYNGGCTKLVVRRTKDGRNADGQQRYRYEVVDSFNILGGTDTNCAGGEMPFKKWITCEEVVNRGATGKKHGYIFEIDAMSDGPVEAVPIPQAGRFVHEAAAWRSGVLYLTEDRRIRGAGGSCFYRYTPDQRVGQSGNLAETTGPLEALAVKGRPRFNADAYTVVGEPLEVEWVPVPEPDHDDDTDNRRDRVPNFTPTRFQAQDNGAAIFDREEGIWVSGQGQGAKVYFDCTEGGPQELGQVWEYDPGRETLTLIYISTDSQTLQNPDNITIVPQTQDIFLCEDGPAEQFIRGVTQDGEIYDFAQTVTNDSEFCGACFDPDGQTLYVNQQGDRLGENEPPQGTPQTRAVTYAIYGPFEKREGSNNKNFGNGPSR</sequence>
<feature type="compositionally biased region" description="Basic and acidic residues" evidence="1">
    <location>
        <begin position="93"/>
        <end position="110"/>
    </location>
</feature>
<proteinExistence type="predicted"/>
<dbReference type="KEGG" id="rmar:GBA65_03965"/>
<feature type="compositionally biased region" description="Basic and acidic residues" evidence="1">
    <location>
        <begin position="1"/>
        <end position="11"/>
    </location>
</feature>
<dbReference type="PANTHER" id="PTHR35399">
    <property type="entry name" value="SLR8030 PROTEIN"/>
    <property type="match status" value="1"/>
</dbReference>
<dbReference type="InterPro" id="IPR008557">
    <property type="entry name" value="PhoX"/>
</dbReference>
<organism evidence="2 3">
    <name type="scientific">Rubrobacter marinus</name>
    <dbReference type="NCBI Taxonomy" id="2653852"/>
    <lineage>
        <taxon>Bacteria</taxon>
        <taxon>Bacillati</taxon>
        <taxon>Actinomycetota</taxon>
        <taxon>Rubrobacteria</taxon>
        <taxon>Rubrobacterales</taxon>
        <taxon>Rubrobacteraceae</taxon>
        <taxon>Rubrobacter</taxon>
    </lineage>
</organism>
<dbReference type="Proteomes" id="UP000502706">
    <property type="component" value="Chromosome"/>
</dbReference>
<accession>A0A6G8PUP8</accession>
<feature type="compositionally biased region" description="Basic residues" evidence="1">
    <location>
        <begin position="68"/>
        <end position="87"/>
    </location>
</feature>
<protein>
    <submittedName>
        <fullName evidence="2">DUF839 domain-containing protein</fullName>
    </submittedName>
</protein>
<feature type="compositionally biased region" description="Polar residues" evidence="1">
    <location>
        <begin position="487"/>
        <end position="497"/>
    </location>
</feature>
<dbReference type="AlphaFoldDB" id="A0A6G8PUP8"/>
<feature type="region of interest" description="Disordered" evidence="1">
    <location>
        <begin position="478"/>
        <end position="497"/>
    </location>
</feature>
<feature type="region of interest" description="Disordered" evidence="1">
    <location>
        <begin position="1"/>
        <end position="110"/>
    </location>
</feature>
<keyword evidence="3" id="KW-1185">Reference proteome</keyword>
<feature type="compositionally biased region" description="Low complexity" evidence="1">
    <location>
        <begin position="40"/>
        <end position="54"/>
    </location>
</feature>
<gene>
    <name evidence="2" type="ORF">GBA65_03965</name>
</gene>
<feature type="compositionally biased region" description="Low complexity" evidence="1">
    <location>
        <begin position="17"/>
        <end position="31"/>
    </location>
</feature>
<name>A0A6G8PUP8_9ACTN</name>
<evidence type="ECO:0000313" key="3">
    <source>
        <dbReference type="Proteomes" id="UP000502706"/>
    </source>
</evidence>
<dbReference type="Pfam" id="PF05787">
    <property type="entry name" value="PhoX"/>
    <property type="match status" value="1"/>
</dbReference>
<dbReference type="SUPFAM" id="SSF63829">
    <property type="entry name" value="Calcium-dependent phosphotriesterase"/>
    <property type="match status" value="1"/>
</dbReference>
<evidence type="ECO:0000313" key="2">
    <source>
        <dbReference type="EMBL" id="QIN77811.1"/>
    </source>
</evidence>